<dbReference type="NCBIfam" id="TIGR00165">
    <property type="entry name" value="S18"/>
    <property type="match status" value="1"/>
</dbReference>
<keyword evidence="9" id="KW-1185">Reference proteome</keyword>
<name>A0A1X2LTT3_9MYCO</name>
<protein>
    <recommendedName>
        <fullName evidence="4 5">Small ribosomal subunit protein bS18</fullName>
    </recommendedName>
</protein>
<dbReference type="SUPFAM" id="SSF46911">
    <property type="entry name" value="Ribosomal protein S18"/>
    <property type="match status" value="1"/>
</dbReference>
<dbReference type="GO" id="GO:0070181">
    <property type="term" value="F:small ribosomal subunit rRNA binding"/>
    <property type="evidence" value="ECO:0007669"/>
    <property type="project" value="TreeGrafter"/>
</dbReference>
<dbReference type="GO" id="GO:0022627">
    <property type="term" value="C:cytosolic small ribosomal subunit"/>
    <property type="evidence" value="ECO:0007669"/>
    <property type="project" value="TreeGrafter"/>
</dbReference>
<keyword evidence="2 5" id="KW-0689">Ribosomal protein</keyword>
<dbReference type="GO" id="GO:0006412">
    <property type="term" value="P:translation"/>
    <property type="evidence" value="ECO:0007669"/>
    <property type="project" value="UniProtKB-UniRule"/>
</dbReference>
<keyword evidence="5" id="KW-0699">rRNA-binding</keyword>
<dbReference type="EMBL" id="NCXP01000015">
    <property type="protein sequence ID" value="OSC40320.1"/>
    <property type="molecule type" value="Genomic_DNA"/>
</dbReference>
<reference evidence="8 9" key="1">
    <citation type="submission" date="2017-04" db="EMBL/GenBank/DDBJ databases">
        <title>The new phylogeny of genus Mycobacterium.</title>
        <authorList>
            <person name="Tortoli E."/>
            <person name="Trovato A."/>
            <person name="Cirillo D.M."/>
        </authorList>
    </citation>
    <scope>NUCLEOTIDE SEQUENCE [LARGE SCALE GENOMIC DNA]</scope>
    <source>
        <strain evidence="8 9">TBL 1200985</strain>
    </source>
</reference>
<dbReference type="PANTHER" id="PTHR13479:SF40">
    <property type="entry name" value="SMALL RIBOSOMAL SUBUNIT PROTEIN BS18M"/>
    <property type="match status" value="1"/>
</dbReference>
<dbReference type="InterPro" id="IPR001648">
    <property type="entry name" value="Ribosomal_bS18"/>
</dbReference>
<comment type="function">
    <text evidence="5">Binds as a heterodimer with protein bS6 to the central domain of the 16S rRNA, where it helps stabilize the platform of the 30S subunit.</text>
</comment>
<accession>A0A1X2LTT3</accession>
<dbReference type="PRINTS" id="PR00974">
    <property type="entry name" value="RIBOSOMALS18"/>
</dbReference>
<comment type="caution">
    <text evidence="8">The sequence shown here is derived from an EMBL/GenBank/DDBJ whole genome shotgun (WGS) entry which is preliminary data.</text>
</comment>
<sequence length="99" mass="11261">MAAKSNRPRRKHPPEDPASAKKSLLESLGLAAVDYKDTQTLRLFISERGKIRSRHVTGLTVQQQRRITRAIKNSREMALLPYPGQARCGQQRRVTQKNP</sequence>
<evidence type="ECO:0000256" key="6">
    <source>
        <dbReference type="RuleBase" id="RU003910"/>
    </source>
</evidence>
<feature type="region of interest" description="Disordered" evidence="7">
    <location>
        <begin position="1"/>
        <end position="21"/>
    </location>
</feature>
<keyword evidence="5" id="KW-0694">RNA-binding</keyword>
<dbReference type="PANTHER" id="PTHR13479">
    <property type="entry name" value="30S RIBOSOMAL PROTEIN S18"/>
    <property type="match status" value="1"/>
</dbReference>
<dbReference type="RefSeq" id="WP_085325517.1">
    <property type="nucleotide sequence ID" value="NZ_NCXP01000015.1"/>
</dbReference>
<dbReference type="HAMAP" id="MF_00270">
    <property type="entry name" value="Ribosomal_bS18"/>
    <property type="match status" value="1"/>
</dbReference>
<comment type="similarity">
    <text evidence="1 5 6">Belongs to the bacterial ribosomal protein bS18 family.</text>
</comment>
<dbReference type="Gene3D" id="4.10.640.10">
    <property type="entry name" value="Ribosomal protein S18"/>
    <property type="match status" value="1"/>
</dbReference>
<evidence type="ECO:0000256" key="7">
    <source>
        <dbReference type="SAM" id="MobiDB-lite"/>
    </source>
</evidence>
<evidence type="ECO:0000256" key="5">
    <source>
        <dbReference type="HAMAP-Rule" id="MF_00270"/>
    </source>
</evidence>
<dbReference type="InterPro" id="IPR018275">
    <property type="entry name" value="Ribosomal_bS18_CS"/>
</dbReference>
<dbReference type="Pfam" id="PF01084">
    <property type="entry name" value="Ribosomal_S18"/>
    <property type="match status" value="1"/>
</dbReference>
<feature type="compositionally biased region" description="Basic residues" evidence="7">
    <location>
        <begin position="1"/>
        <end position="12"/>
    </location>
</feature>
<evidence type="ECO:0000256" key="3">
    <source>
        <dbReference type="ARBA" id="ARBA00023274"/>
    </source>
</evidence>
<comment type="subunit">
    <text evidence="5">Part of the 30S ribosomal subunit. Forms a tight heterodimer with protein bS6.</text>
</comment>
<gene>
    <name evidence="5" type="primary">rpsR</name>
    <name evidence="8" type="ORF">B8W66_13515</name>
</gene>
<evidence type="ECO:0000256" key="2">
    <source>
        <dbReference type="ARBA" id="ARBA00022980"/>
    </source>
</evidence>
<dbReference type="InterPro" id="IPR036870">
    <property type="entry name" value="Ribosomal_bS18_sf"/>
</dbReference>
<evidence type="ECO:0000256" key="4">
    <source>
        <dbReference type="ARBA" id="ARBA00035141"/>
    </source>
</evidence>
<dbReference type="PROSITE" id="PS00057">
    <property type="entry name" value="RIBOSOMAL_S18"/>
    <property type="match status" value="1"/>
</dbReference>
<evidence type="ECO:0000313" key="9">
    <source>
        <dbReference type="Proteomes" id="UP000193247"/>
    </source>
</evidence>
<evidence type="ECO:0000313" key="8">
    <source>
        <dbReference type="EMBL" id="OSC40320.1"/>
    </source>
</evidence>
<dbReference type="GO" id="GO:0003735">
    <property type="term" value="F:structural constituent of ribosome"/>
    <property type="evidence" value="ECO:0007669"/>
    <property type="project" value="InterPro"/>
</dbReference>
<dbReference type="AlphaFoldDB" id="A0A1X2LTT3"/>
<organism evidence="8 9">
    <name type="scientific">Mycobacterium decipiens</name>
    <dbReference type="NCBI Taxonomy" id="1430326"/>
    <lineage>
        <taxon>Bacteria</taxon>
        <taxon>Bacillati</taxon>
        <taxon>Actinomycetota</taxon>
        <taxon>Actinomycetes</taxon>
        <taxon>Mycobacteriales</taxon>
        <taxon>Mycobacteriaceae</taxon>
        <taxon>Mycobacterium</taxon>
    </lineage>
</organism>
<proteinExistence type="inferred from homology"/>
<dbReference type="Proteomes" id="UP000193247">
    <property type="component" value="Unassembled WGS sequence"/>
</dbReference>
<keyword evidence="3 5" id="KW-0687">Ribonucleoprotein</keyword>
<evidence type="ECO:0000256" key="1">
    <source>
        <dbReference type="ARBA" id="ARBA00005589"/>
    </source>
</evidence>
<dbReference type="STRING" id="1430326.B8W66_13515"/>
<dbReference type="OrthoDB" id="9812008at2"/>